<evidence type="ECO:0000313" key="1">
    <source>
        <dbReference type="EMBL" id="KAH3729002.1"/>
    </source>
</evidence>
<sequence length="115" mass="12827">MPRGYGIHPKTSVSTLVSQHSAGGAKFRGTLQFVRVGSVHVHVVNSLTINHDLEVGDIISFCHKGYVEPVHTIRRRCKHPGVLIVSVTEVGDNFIKLYGVVDSHVVWWTPKSWRC</sequence>
<keyword evidence="2" id="KW-1185">Reference proteome</keyword>
<proteinExistence type="predicted"/>
<dbReference type="AlphaFoldDB" id="A0A9D4CPW0"/>
<gene>
    <name evidence="1" type="ORF">DPMN_054965</name>
</gene>
<dbReference type="EMBL" id="JAIWYP010000012">
    <property type="protein sequence ID" value="KAH3729002.1"/>
    <property type="molecule type" value="Genomic_DNA"/>
</dbReference>
<dbReference type="Proteomes" id="UP000828390">
    <property type="component" value="Unassembled WGS sequence"/>
</dbReference>
<organism evidence="1 2">
    <name type="scientific">Dreissena polymorpha</name>
    <name type="common">Zebra mussel</name>
    <name type="synonym">Mytilus polymorpha</name>
    <dbReference type="NCBI Taxonomy" id="45954"/>
    <lineage>
        <taxon>Eukaryota</taxon>
        <taxon>Metazoa</taxon>
        <taxon>Spiralia</taxon>
        <taxon>Lophotrochozoa</taxon>
        <taxon>Mollusca</taxon>
        <taxon>Bivalvia</taxon>
        <taxon>Autobranchia</taxon>
        <taxon>Heteroconchia</taxon>
        <taxon>Euheterodonta</taxon>
        <taxon>Imparidentia</taxon>
        <taxon>Neoheterodontei</taxon>
        <taxon>Myida</taxon>
        <taxon>Dreissenoidea</taxon>
        <taxon>Dreissenidae</taxon>
        <taxon>Dreissena</taxon>
    </lineage>
</organism>
<protein>
    <submittedName>
        <fullName evidence="1">Uncharacterized protein</fullName>
    </submittedName>
</protein>
<accession>A0A9D4CPW0</accession>
<reference evidence="1" key="2">
    <citation type="submission" date="2020-11" db="EMBL/GenBank/DDBJ databases">
        <authorList>
            <person name="McCartney M.A."/>
            <person name="Auch B."/>
            <person name="Kono T."/>
            <person name="Mallez S."/>
            <person name="Becker A."/>
            <person name="Gohl D.M."/>
            <person name="Silverstein K.A.T."/>
            <person name="Koren S."/>
            <person name="Bechman K.B."/>
            <person name="Herman A."/>
            <person name="Abrahante J.E."/>
            <person name="Garbe J."/>
        </authorList>
    </citation>
    <scope>NUCLEOTIDE SEQUENCE</scope>
    <source>
        <strain evidence="1">Duluth1</strain>
        <tissue evidence="1">Whole animal</tissue>
    </source>
</reference>
<name>A0A9D4CPW0_DREPO</name>
<evidence type="ECO:0000313" key="2">
    <source>
        <dbReference type="Proteomes" id="UP000828390"/>
    </source>
</evidence>
<reference evidence="1" key="1">
    <citation type="journal article" date="2019" name="bioRxiv">
        <title>The Genome of the Zebra Mussel, Dreissena polymorpha: A Resource for Invasive Species Research.</title>
        <authorList>
            <person name="McCartney M.A."/>
            <person name="Auch B."/>
            <person name="Kono T."/>
            <person name="Mallez S."/>
            <person name="Zhang Y."/>
            <person name="Obille A."/>
            <person name="Becker A."/>
            <person name="Abrahante J.E."/>
            <person name="Garbe J."/>
            <person name="Badalamenti J.P."/>
            <person name="Herman A."/>
            <person name="Mangelson H."/>
            <person name="Liachko I."/>
            <person name="Sullivan S."/>
            <person name="Sone E.D."/>
            <person name="Koren S."/>
            <person name="Silverstein K.A.T."/>
            <person name="Beckman K.B."/>
            <person name="Gohl D.M."/>
        </authorList>
    </citation>
    <scope>NUCLEOTIDE SEQUENCE</scope>
    <source>
        <strain evidence="1">Duluth1</strain>
        <tissue evidence="1">Whole animal</tissue>
    </source>
</reference>
<comment type="caution">
    <text evidence="1">The sequence shown here is derived from an EMBL/GenBank/DDBJ whole genome shotgun (WGS) entry which is preliminary data.</text>
</comment>